<evidence type="ECO:0000313" key="1">
    <source>
        <dbReference type="EMBL" id="KAK3602394.1"/>
    </source>
</evidence>
<name>A0AAE0T283_9BIVA</name>
<sequence>MRIRDISSLEEKSDTLVIAIVKEMIRAFSFPSQLISFLTEWDDHVMADIIALNSIKERTRERFQSSKHLNPLWPYL</sequence>
<gene>
    <name evidence="1" type="ORF">CHS0354_026281</name>
</gene>
<organism evidence="1 2">
    <name type="scientific">Potamilus streckersoni</name>
    <dbReference type="NCBI Taxonomy" id="2493646"/>
    <lineage>
        <taxon>Eukaryota</taxon>
        <taxon>Metazoa</taxon>
        <taxon>Spiralia</taxon>
        <taxon>Lophotrochozoa</taxon>
        <taxon>Mollusca</taxon>
        <taxon>Bivalvia</taxon>
        <taxon>Autobranchia</taxon>
        <taxon>Heteroconchia</taxon>
        <taxon>Palaeoheterodonta</taxon>
        <taxon>Unionida</taxon>
        <taxon>Unionoidea</taxon>
        <taxon>Unionidae</taxon>
        <taxon>Ambleminae</taxon>
        <taxon>Lampsilini</taxon>
        <taxon>Potamilus</taxon>
    </lineage>
</organism>
<proteinExistence type="predicted"/>
<reference evidence="1" key="2">
    <citation type="journal article" date="2021" name="Genome Biol. Evol.">
        <title>Developing a high-quality reference genome for a parasitic bivalve with doubly uniparental inheritance (Bivalvia: Unionida).</title>
        <authorList>
            <person name="Smith C.H."/>
        </authorList>
    </citation>
    <scope>NUCLEOTIDE SEQUENCE</scope>
    <source>
        <strain evidence="1">CHS0354</strain>
        <tissue evidence="1">Mantle</tissue>
    </source>
</reference>
<evidence type="ECO:0000313" key="2">
    <source>
        <dbReference type="Proteomes" id="UP001195483"/>
    </source>
</evidence>
<dbReference type="Proteomes" id="UP001195483">
    <property type="component" value="Unassembled WGS sequence"/>
</dbReference>
<reference evidence="1" key="1">
    <citation type="journal article" date="2021" name="Genome Biol. Evol.">
        <title>A High-Quality Reference Genome for a Parasitic Bivalve with Doubly Uniparental Inheritance (Bivalvia: Unionida).</title>
        <authorList>
            <person name="Smith C.H."/>
        </authorList>
    </citation>
    <scope>NUCLEOTIDE SEQUENCE</scope>
    <source>
        <strain evidence="1">CHS0354</strain>
    </source>
</reference>
<protein>
    <submittedName>
        <fullName evidence="1">Uncharacterized protein</fullName>
    </submittedName>
</protein>
<keyword evidence="2" id="KW-1185">Reference proteome</keyword>
<comment type="caution">
    <text evidence="1">The sequence shown here is derived from an EMBL/GenBank/DDBJ whole genome shotgun (WGS) entry which is preliminary data.</text>
</comment>
<dbReference type="AlphaFoldDB" id="A0AAE0T283"/>
<dbReference type="EMBL" id="JAEAOA010001572">
    <property type="protein sequence ID" value="KAK3602394.1"/>
    <property type="molecule type" value="Genomic_DNA"/>
</dbReference>
<accession>A0AAE0T283</accession>
<reference evidence="1" key="3">
    <citation type="submission" date="2023-05" db="EMBL/GenBank/DDBJ databases">
        <authorList>
            <person name="Smith C.H."/>
        </authorList>
    </citation>
    <scope>NUCLEOTIDE SEQUENCE</scope>
    <source>
        <strain evidence="1">CHS0354</strain>
        <tissue evidence="1">Mantle</tissue>
    </source>
</reference>